<reference evidence="1 2" key="1">
    <citation type="submission" date="2020-09" db="EMBL/GenBank/DDBJ databases">
        <title>Parvimonas S3374 sp. nov.</title>
        <authorList>
            <person name="Buhl M."/>
        </authorList>
    </citation>
    <scope>NUCLEOTIDE SEQUENCE [LARGE SCALE GENOMIC DNA]</scope>
    <source>
        <strain evidence="1 2">S3374</strain>
    </source>
</reference>
<protein>
    <submittedName>
        <fullName evidence="1">PhnD/SsuA/transferrin family substrate-binding protein</fullName>
    </submittedName>
</protein>
<name>A0ABS1C788_9FIRM</name>
<dbReference type="PANTHER" id="PTHR35841:SF1">
    <property type="entry name" value="PHOSPHONATES-BINDING PERIPLASMIC PROTEIN"/>
    <property type="match status" value="1"/>
</dbReference>
<organism evidence="1 2">
    <name type="scientific">Parvimonas parva</name>
    <dbReference type="NCBI Taxonomy" id="2769485"/>
    <lineage>
        <taxon>Bacteria</taxon>
        <taxon>Bacillati</taxon>
        <taxon>Bacillota</taxon>
        <taxon>Tissierellia</taxon>
        <taxon>Tissierellales</taxon>
        <taxon>Peptoniphilaceae</taxon>
        <taxon>Parvimonas</taxon>
    </lineage>
</organism>
<sequence length="273" mass="31553">MDKLKVGAVIYAPRVTVIWKIIKDFFEDENFSIEPVYFKDYRSQVDALVNGEIDVAWNSPLAWLDANIRTQGKSLNGSMRDTDRDRQTYLVVRKDKNINSISDLKSKTIGFGAIDSPQARLIPIFNLYQNGLEYKKDYIEKRFDVGVGLHGDHIGGELDSAKAMLNGEVDATFMLDLNYKAWVEDGSIDENVVKILYKTPNFDHCIFSSRVGIEKEVFEKFIEVLHKMDYNNPKHKEMMDMEGLKKWVKGRISGFEQITKANEYIDFFKSEYK</sequence>
<comment type="caution">
    <text evidence="1">The sequence shown here is derived from an EMBL/GenBank/DDBJ whole genome shotgun (WGS) entry which is preliminary data.</text>
</comment>
<dbReference type="RefSeq" id="WP_201275043.1">
    <property type="nucleotide sequence ID" value="NZ_JACVDA010000003.1"/>
</dbReference>
<gene>
    <name evidence="1" type="ORF">IBJ83_01355</name>
</gene>
<dbReference type="Pfam" id="PF12974">
    <property type="entry name" value="Phosphonate-bd"/>
    <property type="match status" value="1"/>
</dbReference>
<accession>A0ABS1C788</accession>
<evidence type="ECO:0000313" key="1">
    <source>
        <dbReference type="EMBL" id="MBK1467964.1"/>
    </source>
</evidence>
<keyword evidence="2" id="KW-1185">Reference proteome</keyword>
<dbReference type="EMBL" id="JACVDA010000003">
    <property type="protein sequence ID" value="MBK1467964.1"/>
    <property type="molecule type" value="Genomic_DNA"/>
</dbReference>
<dbReference type="PANTHER" id="PTHR35841">
    <property type="entry name" value="PHOSPHONATES-BINDING PERIPLASMIC PROTEIN"/>
    <property type="match status" value="1"/>
</dbReference>
<proteinExistence type="predicted"/>
<evidence type="ECO:0000313" key="2">
    <source>
        <dbReference type="Proteomes" id="UP000823123"/>
    </source>
</evidence>
<dbReference type="SUPFAM" id="SSF53850">
    <property type="entry name" value="Periplasmic binding protein-like II"/>
    <property type="match status" value="1"/>
</dbReference>
<dbReference type="Proteomes" id="UP000823123">
    <property type="component" value="Unassembled WGS sequence"/>
</dbReference>
<dbReference type="Gene3D" id="3.40.190.10">
    <property type="entry name" value="Periplasmic binding protein-like II"/>
    <property type="match status" value="2"/>
</dbReference>